<dbReference type="Proteomes" id="UP000230423">
    <property type="component" value="Unassembled WGS sequence"/>
</dbReference>
<keyword evidence="3" id="KW-1185">Reference proteome</keyword>
<dbReference type="GO" id="GO:0006508">
    <property type="term" value="P:proteolysis"/>
    <property type="evidence" value="ECO:0007669"/>
    <property type="project" value="TreeGrafter"/>
</dbReference>
<dbReference type="GO" id="GO:0005737">
    <property type="term" value="C:cytoplasm"/>
    <property type="evidence" value="ECO:0007669"/>
    <property type="project" value="TreeGrafter"/>
</dbReference>
<name>A0A2G9THD7_TELCI</name>
<dbReference type="AlphaFoldDB" id="A0A2G9THD7"/>
<feature type="domain" description="Aminopeptidase N-like N-terminal" evidence="1">
    <location>
        <begin position="7"/>
        <end position="77"/>
    </location>
</feature>
<dbReference type="InterPro" id="IPR042097">
    <property type="entry name" value="Aminopeptidase_N-like_N_sf"/>
</dbReference>
<dbReference type="GO" id="GO:0043171">
    <property type="term" value="P:peptide catabolic process"/>
    <property type="evidence" value="ECO:0007669"/>
    <property type="project" value="TreeGrafter"/>
</dbReference>
<dbReference type="GO" id="GO:0042277">
    <property type="term" value="F:peptide binding"/>
    <property type="evidence" value="ECO:0007669"/>
    <property type="project" value="TreeGrafter"/>
</dbReference>
<dbReference type="InterPro" id="IPR045357">
    <property type="entry name" value="Aminopeptidase_N-like_N"/>
</dbReference>
<gene>
    <name evidence="2" type="ORF">TELCIR_21192</name>
</gene>
<dbReference type="GO" id="GO:0008270">
    <property type="term" value="F:zinc ion binding"/>
    <property type="evidence" value="ECO:0007669"/>
    <property type="project" value="InterPro"/>
</dbReference>
<evidence type="ECO:0000313" key="2">
    <source>
        <dbReference type="EMBL" id="PIO57399.1"/>
    </source>
</evidence>
<dbReference type="InterPro" id="IPR050344">
    <property type="entry name" value="Peptidase_M1_aminopeptidases"/>
</dbReference>
<dbReference type="OrthoDB" id="5834318at2759"/>
<dbReference type="GO" id="GO:0016020">
    <property type="term" value="C:membrane"/>
    <property type="evidence" value="ECO:0007669"/>
    <property type="project" value="TreeGrafter"/>
</dbReference>
<evidence type="ECO:0000259" key="1">
    <source>
        <dbReference type="Pfam" id="PF17900"/>
    </source>
</evidence>
<accession>A0A2G9THD7</accession>
<dbReference type="EMBL" id="KZ365719">
    <property type="protein sequence ID" value="PIO57399.1"/>
    <property type="molecule type" value="Genomic_DNA"/>
</dbReference>
<protein>
    <recommendedName>
        <fullName evidence="1">Aminopeptidase N-like N-terminal domain-containing protein</fullName>
    </recommendedName>
</protein>
<sequence>MDQIILLKVIYNGLISDTLGGLYQATYSHTDGKTKIAAVSQMAPTDARRMVPCFDEPSFKANWTVTLIHPNDMVAVPDFSFGAMENWGLITYRCDTFKDQCKKGQKTWSKETELAKVKDLDKMLLLISKESSLPPR</sequence>
<reference evidence="2 3" key="1">
    <citation type="submission" date="2015-09" db="EMBL/GenBank/DDBJ databases">
        <title>Draft genome of the parasitic nematode Teladorsagia circumcincta isolate WARC Sus (inbred).</title>
        <authorList>
            <person name="Mitreva M."/>
        </authorList>
    </citation>
    <scope>NUCLEOTIDE SEQUENCE [LARGE SCALE GENOMIC DNA]</scope>
    <source>
        <strain evidence="2 3">S</strain>
    </source>
</reference>
<dbReference type="PANTHER" id="PTHR11533">
    <property type="entry name" value="PROTEASE M1 ZINC METALLOPROTEASE"/>
    <property type="match status" value="1"/>
</dbReference>
<dbReference type="SUPFAM" id="SSF55486">
    <property type="entry name" value="Metalloproteases ('zincins'), catalytic domain"/>
    <property type="match status" value="1"/>
</dbReference>
<dbReference type="PANTHER" id="PTHR11533:SF301">
    <property type="entry name" value="AMINOPEPTIDASE"/>
    <property type="match status" value="1"/>
</dbReference>
<evidence type="ECO:0000313" key="3">
    <source>
        <dbReference type="Proteomes" id="UP000230423"/>
    </source>
</evidence>
<dbReference type="Pfam" id="PF17900">
    <property type="entry name" value="Peptidase_M1_N"/>
    <property type="match status" value="1"/>
</dbReference>
<dbReference type="SUPFAM" id="SSF63737">
    <property type="entry name" value="Leukotriene A4 hydrolase N-terminal domain"/>
    <property type="match status" value="1"/>
</dbReference>
<dbReference type="GO" id="GO:0070006">
    <property type="term" value="F:metalloaminopeptidase activity"/>
    <property type="evidence" value="ECO:0007669"/>
    <property type="project" value="TreeGrafter"/>
</dbReference>
<organism evidence="2 3">
    <name type="scientific">Teladorsagia circumcincta</name>
    <name type="common">Brown stomach worm</name>
    <name type="synonym">Ostertagia circumcincta</name>
    <dbReference type="NCBI Taxonomy" id="45464"/>
    <lineage>
        <taxon>Eukaryota</taxon>
        <taxon>Metazoa</taxon>
        <taxon>Ecdysozoa</taxon>
        <taxon>Nematoda</taxon>
        <taxon>Chromadorea</taxon>
        <taxon>Rhabditida</taxon>
        <taxon>Rhabditina</taxon>
        <taxon>Rhabditomorpha</taxon>
        <taxon>Strongyloidea</taxon>
        <taxon>Trichostrongylidae</taxon>
        <taxon>Teladorsagia</taxon>
    </lineage>
</organism>
<dbReference type="Gene3D" id="2.60.40.1730">
    <property type="entry name" value="tricorn interacting facor f3 domain"/>
    <property type="match status" value="1"/>
</dbReference>
<proteinExistence type="predicted"/>
<dbReference type="GO" id="GO:0005615">
    <property type="term" value="C:extracellular space"/>
    <property type="evidence" value="ECO:0007669"/>
    <property type="project" value="TreeGrafter"/>
</dbReference>